<protein>
    <submittedName>
        <fullName evidence="1">Uncharacterized protein</fullName>
    </submittedName>
</protein>
<dbReference type="Proteomes" id="UP001642360">
    <property type="component" value="Unassembled WGS sequence"/>
</dbReference>
<proteinExistence type="predicted"/>
<name>A0ABC8UXB1_9AQUA</name>
<dbReference type="AlphaFoldDB" id="A0ABC8UXB1"/>
<evidence type="ECO:0000313" key="1">
    <source>
        <dbReference type="EMBL" id="CAK9185721.1"/>
    </source>
</evidence>
<keyword evidence="2" id="KW-1185">Reference proteome</keyword>
<reference evidence="1 2" key="1">
    <citation type="submission" date="2024-02" db="EMBL/GenBank/DDBJ databases">
        <authorList>
            <person name="Vignale AGUSTIN F."/>
            <person name="Sosa J E."/>
            <person name="Modenutti C."/>
        </authorList>
    </citation>
    <scope>NUCLEOTIDE SEQUENCE [LARGE SCALE GENOMIC DNA]</scope>
</reference>
<organism evidence="1 2">
    <name type="scientific">Ilex paraguariensis</name>
    <name type="common">yerba mate</name>
    <dbReference type="NCBI Taxonomy" id="185542"/>
    <lineage>
        <taxon>Eukaryota</taxon>
        <taxon>Viridiplantae</taxon>
        <taxon>Streptophyta</taxon>
        <taxon>Embryophyta</taxon>
        <taxon>Tracheophyta</taxon>
        <taxon>Spermatophyta</taxon>
        <taxon>Magnoliopsida</taxon>
        <taxon>eudicotyledons</taxon>
        <taxon>Gunneridae</taxon>
        <taxon>Pentapetalae</taxon>
        <taxon>asterids</taxon>
        <taxon>campanulids</taxon>
        <taxon>Aquifoliales</taxon>
        <taxon>Aquifoliaceae</taxon>
        <taxon>Ilex</taxon>
    </lineage>
</organism>
<dbReference type="EMBL" id="CAUOFW020009401">
    <property type="protein sequence ID" value="CAK9185721.1"/>
    <property type="molecule type" value="Genomic_DNA"/>
</dbReference>
<sequence>MERLQAALTYRVQDIHKIQYLSGYREGRMVVRLVNTLSRNQKEASYCLSPSNAGRLLPLMDLIPAFPLKHQLILAGWLWIKGW</sequence>
<gene>
    <name evidence="1" type="ORF">ILEXP_LOCUS56143</name>
</gene>
<comment type="caution">
    <text evidence="1">The sequence shown here is derived from an EMBL/GenBank/DDBJ whole genome shotgun (WGS) entry which is preliminary data.</text>
</comment>
<accession>A0ABC8UXB1</accession>
<evidence type="ECO:0000313" key="2">
    <source>
        <dbReference type="Proteomes" id="UP001642360"/>
    </source>
</evidence>